<name>A0A6B8RJ78_9BACL</name>
<dbReference type="Proteomes" id="UP000426246">
    <property type="component" value="Chromosome"/>
</dbReference>
<reference evidence="2" key="1">
    <citation type="submission" date="2018-11" db="EMBL/GenBank/DDBJ databases">
        <title>Complete genome sequence of Paenibacillus sp. ML311-T8.</title>
        <authorList>
            <person name="Nam Y.-D."/>
            <person name="Kang J."/>
            <person name="Chung W.-H."/>
            <person name="Park Y.S."/>
        </authorList>
    </citation>
    <scope>NUCLEOTIDE SEQUENCE [LARGE SCALE GENOMIC DNA]</scope>
    <source>
        <strain evidence="2">ML311-T8</strain>
    </source>
</reference>
<dbReference type="AlphaFoldDB" id="A0A6B8RJ78"/>
<dbReference type="SUPFAM" id="SSF81301">
    <property type="entry name" value="Nucleotidyltransferase"/>
    <property type="match status" value="1"/>
</dbReference>
<organism evidence="1 2">
    <name type="scientific">Paenibacillus psychroresistens</name>
    <dbReference type="NCBI Taxonomy" id="1778678"/>
    <lineage>
        <taxon>Bacteria</taxon>
        <taxon>Bacillati</taxon>
        <taxon>Bacillota</taxon>
        <taxon>Bacilli</taxon>
        <taxon>Bacillales</taxon>
        <taxon>Paenibacillaceae</taxon>
        <taxon>Paenibacillus</taxon>
    </lineage>
</organism>
<evidence type="ECO:0000313" key="1">
    <source>
        <dbReference type="EMBL" id="QGQ96099.1"/>
    </source>
</evidence>
<evidence type="ECO:0000313" key="2">
    <source>
        <dbReference type="Proteomes" id="UP000426246"/>
    </source>
</evidence>
<dbReference type="KEGG" id="ppsc:EHS13_15070"/>
<dbReference type="Gene3D" id="3.30.460.10">
    <property type="entry name" value="Beta Polymerase, domain 2"/>
    <property type="match status" value="1"/>
</dbReference>
<dbReference type="EMBL" id="CP034235">
    <property type="protein sequence ID" value="QGQ96099.1"/>
    <property type="molecule type" value="Genomic_DNA"/>
</dbReference>
<accession>A0A6B8RJ78</accession>
<dbReference type="InterPro" id="IPR043519">
    <property type="entry name" value="NT_sf"/>
</dbReference>
<sequence>MQSRINEMTTKLFREALQMFVSKIQQDEQVIAAILLGSLSYDQVWEKSDIDIKLIVHDQKLKTGYACFVENDVPINTSIQTRNEFKRWVERSVLSSISHSMLVRSTLLFTKDASITEYFDQIRYIGERDRQLQLMTIGSFTLSLLAKAEKWLYIKNDYIYSAFWIIKIVDLLAQIEVILNEDIPMRESVQQAITYNPDFFHAVYTEMLLGEVNESKVKAVLELINDYLNIRAERLFQPILAFLKAEAEIRTVTDIVEKFSLIIHIDTGSATTGCDWLAERGLLAKMEAETKATPKSRVQLTEPAYLFEQDDFMQWEGKNG</sequence>
<proteinExistence type="predicted"/>
<dbReference type="OrthoDB" id="2539715at2"/>
<dbReference type="RefSeq" id="WP_155701137.1">
    <property type="nucleotide sequence ID" value="NZ_CP034235.1"/>
</dbReference>
<keyword evidence="2" id="KW-1185">Reference proteome</keyword>
<evidence type="ECO:0008006" key="3">
    <source>
        <dbReference type="Google" id="ProtNLM"/>
    </source>
</evidence>
<protein>
    <recommendedName>
        <fullName evidence="3">Nucleotidyltransferase domain-containing protein</fullName>
    </recommendedName>
</protein>
<gene>
    <name evidence="1" type="ORF">EHS13_15070</name>
</gene>